<protein>
    <submittedName>
        <fullName evidence="1">Uncharacterized protein</fullName>
    </submittedName>
</protein>
<dbReference type="Ensembl" id="ENSSSCT00040006915.1">
    <property type="protein sequence ID" value="ENSSSCP00040002755.1"/>
    <property type="gene ID" value="ENSSSCG00040005225.1"/>
</dbReference>
<evidence type="ECO:0000313" key="1">
    <source>
        <dbReference type="Ensembl" id="ENSSSCP00040002755.1"/>
    </source>
</evidence>
<proteinExistence type="predicted"/>
<sequence>MSPVQGKRTQRGCFDASKVGLKEVEAIRMAKDVLDALRQVLEEGGQSSKLYQHPWPPGFPCFCSCGFNGYTNPLGPLLHLSFFVLQPVHSLFPSLLSQGTEDGSYKLFYHNHRNNSPHCCHLIC</sequence>
<accession>A0A8D1BYQ6</accession>
<dbReference type="Proteomes" id="UP000694722">
    <property type="component" value="Unplaced"/>
</dbReference>
<name>A0A8D1BYQ6_PIG</name>
<organism evidence="1 2">
    <name type="scientific">Sus scrofa</name>
    <name type="common">Pig</name>
    <dbReference type="NCBI Taxonomy" id="9823"/>
    <lineage>
        <taxon>Eukaryota</taxon>
        <taxon>Metazoa</taxon>
        <taxon>Chordata</taxon>
        <taxon>Craniata</taxon>
        <taxon>Vertebrata</taxon>
        <taxon>Euteleostomi</taxon>
        <taxon>Mammalia</taxon>
        <taxon>Eutheria</taxon>
        <taxon>Laurasiatheria</taxon>
        <taxon>Artiodactyla</taxon>
        <taxon>Suina</taxon>
        <taxon>Suidae</taxon>
        <taxon>Sus</taxon>
    </lineage>
</organism>
<dbReference type="AlphaFoldDB" id="A0A8D1BYQ6"/>
<reference evidence="1" key="1">
    <citation type="submission" date="2025-08" db="UniProtKB">
        <authorList>
            <consortium name="Ensembl"/>
        </authorList>
    </citation>
    <scope>IDENTIFICATION</scope>
</reference>
<evidence type="ECO:0000313" key="2">
    <source>
        <dbReference type="Proteomes" id="UP000694722"/>
    </source>
</evidence>